<dbReference type="EMBL" id="JBGCBD010000002">
    <property type="protein sequence ID" value="MEY9814649.1"/>
    <property type="molecule type" value="Genomic_DNA"/>
</dbReference>
<name>A0ACC6UTR7_STRAO</name>
<reference evidence="1" key="1">
    <citation type="submission" date="2024-07" db="EMBL/GenBank/DDBJ databases">
        <title>Genome sequencing of plant associated microbes to promote plant fitness in Sorghum bicolor and Oryza sativa.</title>
        <authorList>
            <person name="Coleman-Derr D."/>
        </authorList>
    </citation>
    <scope>NUCLEOTIDE SEQUENCE</scope>
    <source>
        <strain evidence="1">SAI-173</strain>
    </source>
</reference>
<sequence>MIEETLLEAEEKMEKAVVVAKEDFAAIRTGRAHPAMFNKIVADYYGAPTPINQLASFSVPEPRMAVVTPFDKSALRNIEQAIRDSDLGVNPSNDGNIIRVVFPELTEERRREYIKVAKGKGEDAKISIRSVRRKAKEAIDKLIKDGEVGEDEGPPCGEGARRHHGEVRRPGGRAPEAQGSGAARGLMNDSSWGTPQTGYWGQSDHGPGRGAVPAGPAYDAHQAQQTRPMPIVPDVPEHGGDQDADRGVARLSGPLFRDEPTRARPLPGEVPQNPEPMPHAPQPAPAPQKKSAGRDLGAAIGVGVGLGAVIVASLFVVKAVFVGVVAVAVVVGLWELTTRLDERKGIKAPLVPLALGGAAMVVAGYARGAEGAWVAMALTTLAVLVWRMTAPPEGYLKDVTAGVFAVFYVPFLATFVAMLLKAEDGPWRVLTFLLLTVVSDTGAYAVGWRFGTHKLAPRISPGKTREGLLGAVAFSMAAGALCMQFLIDGGQWWQGLLLGLAVAASATLGDLGESMIKRDLGIKDMGTLLPGHGGIMDRLDSLLPTAPVVWLLLAIFVGAG</sequence>
<protein>
    <submittedName>
        <fullName evidence="1">Ribosome recycling factor</fullName>
    </submittedName>
</protein>
<gene>
    <name evidence="1" type="ORF">RKD21_004906</name>
</gene>
<evidence type="ECO:0000313" key="1">
    <source>
        <dbReference type="EMBL" id="MEY9814649.1"/>
    </source>
</evidence>
<dbReference type="Proteomes" id="UP001565447">
    <property type="component" value="Unassembled WGS sequence"/>
</dbReference>
<evidence type="ECO:0000313" key="2">
    <source>
        <dbReference type="Proteomes" id="UP001565447"/>
    </source>
</evidence>
<proteinExistence type="predicted"/>
<comment type="caution">
    <text evidence="1">The sequence shown here is derived from an EMBL/GenBank/DDBJ whole genome shotgun (WGS) entry which is preliminary data.</text>
</comment>
<accession>A0ACC6UTR7</accession>
<organism evidence="1 2">
    <name type="scientific">Streptomyces albogriseolus</name>
    <dbReference type="NCBI Taxonomy" id="1887"/>
    <lineage>
        <taxon>Bacteria</taxon>
        <taxon>Bacillati</taxon>
        <taxon>Actinomycetota</taxon>
        <taxon>Actinomycetes</taxon>
        <taxon>Kitasatosporales</taxon>
        <taxon>Streptomycetaceae</taxon>
        <taxon>Streptomyces</taxon>
        <taxon>Streptomyces albogriseolus group</taxon>
    </lineage>
</organism>
<keyword evidence="2" id="KW-1185">Reference proteome</keyword>